<dbReference type="AlphaFoldDB" id="B6H222"/>
<dbReference type="Proteomes" id="UP000000724">
    <property type="component" value="Contig Pc00c13"/>
</dbReference>
<dbReference type="OMA" id="VGMPSIN"/>
<evidence type="ECO:0000313" key="1">
    <source>
        <dbReference type="EMBL" id="CAP91444.1"/>
    </source>
</evidence>
<keyword evidence="2" id="KW-1185">Reference proteome</keyword>
<gene>
    <name evidence="1" type="ORF">Pc13g03750</name>
    <name evidence="1" type="ORF">PCH_Pc13g03750</name>
</gene>
<dbReference type="HOGENOM" id="CLU_1865797_0_0_1"/>
<dbReference type="VEuPathDB" id="FungiDB:PCH_Pc13g03750"/>
<dbReference type="EMBL" id="AM920428">
    <property type="protein sequence ID" value="CAP91444.1"/>
    <property type="molecule type" value="Genomic_DNA"/>
</dbReference>
<organism evidence="1 2">
    <name type="scientific">Penicillium rubens (strain ATCC 28089 / DSM 1075 / NRRL 1951 / Wisconsin 54-1255)</name>
    <name type="common">Penicillium chrysogenum</name>
    <dbReference type="NCBI Taxonomy" id="500485"/>
    <lineage>
        <taxon>Eukaryota</taxon>
        <taxon>Fungi</taxon>
        <taxon>Dikarya</taxon>
        <taxon>Ascomycota</taxon>
        <taxon>Pezizomycotina</taxon>
        <taxon>Eurotiomycetes</taxon>
        <taxon>Eurotiomycetidae</taxon>
        <taxon>Eurotiales</taxon>
        <taxon>Aspergillaceae</taxon>
        <taxon>Penicillium</taxon>
        <taxon>Penicillium chrysogenum species complex</taxon>
    </lineage>
</organism>
<evidence type="ECO:0000313" key="2">
    <source>
        <dbReference type="Proteomes" id="UP000000724"/>
    </source>
</evidence>
<accession>B6H222</accession>
<sequence>MSAKLNPGEMCLFGVWAFEPRRFAYGSANPYLSWRVCAWPGRIKNWPGVAQVALVSRLSEQRYIRGVKASSISATYLQNIFWHTPSAEEVDIPVGMPSINSKFLNPFATFATSFCTGECPNAHCSETKSDGGDKRQG</sequence>
<name>B6H222_PENRW</name>
<proteinExistence type="predicted"/>
<reference evidence="1 2" key="1">
    <citation type="journal article" date="2008" name="Nat. Biotechnol.">
        <title>Genome sequencing and analysis of the filamentous fungus Penicillium chrysogenum.</title>
        <authorList>
            <person name="van den Berg M.A."/>
            <person name="Albang R."/>
            <person name="Albermann K."/>
            <person name="Badger J.H."/>
            <person name="Daran J.-M."/>
            <person name="Driessen A.J.M."/>
            <person name="Garcia-Estrada C."/>
            <person name="Fedorova N.D."/>
            <person name="Harris D.M."/>
            <person name="Heijne W.H.M."/>
            <person name="Joardar V.S."/>
            <person name="Kiel J.A.K.W."/>
            <person name="Kovalchuk A."/>
            <person name="Martin J.F."/>
            <person name="Nierman W.C."/>
            <person name="Nijland J.G."/>
            <person name="Pronk J.T."/>
            <person name="Roubos J.A."/>
            <person name="van der Klei I.J."/>
            <person name="van Peij N.N.M.E."/>
            <person name="Veenhuis M."/>
            <person name="von Doehren H."/>
            <person name="Wagner C."/>
            <person name="Wortman J.R."/>
            <person name="Bovenberg R.A.L."/>
        </authorList>
    </citation>
    <scope>NUCLEOTIDE SEQUENCE [LARGE SCALE GENOMIC DNA]</scope>
    <source>
        <strain evidence="2">ATCC 28089 / DSM 1075 / NRRL 1951 / Wisconsin 54-1255</strain>
    </source>
</reference>
<protein>
    <submittedName>
        <fullName evidence="1">Uncharacterized protein</fullName>
    </submittedName>
</protein>